<organism evidence="3 4">
    <name type="scientific">Megalops atlanticus</name>
    <name type="common">Tarpon</name>
    <name type="synonym">Clupea gigantea</name>
    <dbReference type="NCBI Taxonomy" id="7932"/>
    <lineage>
        <taxon>Eukaryota</taxon>
        <taxon>Metazoa</taxon>
        <taxon>Chordata</taxon>
        <taxon>Craniata</taxon>
        <taxon>Vertebrata</taxon>
        <taxon>Euteleostomi</taxon>
        <taxon>Actinopterygii</taxon>
        <taxon>Neopterygii</taxon>
        <taxon>Teleostei</taxon>
        <taxon>Elopiformes</taxon>
        <taxon>Megalopidae</taxon>
        <taxon>Megalops</taxon>
    </lineage>
</organism>
<dbReference type="InterPro" id="IPR009057">
    <property type="entry name" value="Homeodomain-like_sf"/>
</dbReference>
<feature type="compositionally biased region" description="Polar residues" evidence="1">
    <location>
        <begin position="1178"/>
        <end position="1198"/>
    </location>
</feature>
<feature type="compositionally biased region" description="Polar residues" evidence="1">
    <location>
        <begin position="1761"/>
        <end position="1775"/>
    </location>
</feature>
<feature type="compositionally biased region" description="Basic and acidic residues" evidence="1">
    <location>
        <begin position="2118"/>
        <end position="2137"/>
    </location>
</feature>
<feature type="compositionally biased region" description="Acidic residues" evidence="1">
    <location>
        <begin position="1549"/>
        <end position="1560"/>
    </location>
</feature>
<feature type="compositionally biased region" description="Low complexity" evidence="1">
    <location>
        <begin position="1073"/>
        <end position="1083"/>
    </location>
</feature>
<feature type="compositionally biased region" description="Pro residues" evidence="1">
    <location>
        <begin position="1063"/>
        <end position="1072"/>
    </location>
</feature>
<feature type="compositionally biased region" description="Basic and acidic residues" evidence="1">
    <location>
        <begin position="546"/>
        <end position="555"/>
    </location>
</feature>
<feature type="compositionally biased region" description="Basic and acidic residues" evidence="1">
    <location>
        <begin position="1803"/>
        <end position="1816"/>
    </location>
</feature>
<feature type="compositionally biased region" description="Basic residues" evidence="1">
    <location>
        <begin position="578"/>
        <end position="587"/>
    </location>
</feature>
<feature type="compositionally biased region" description="Polar residues" evidence="1">
    <location>
        <begin position="1941"/>
        <end position="1953"/>
    </location>
</feature>
<feature type="compositionally biased region" description="Low complexity" evidence="1">
    <location>
        <begin position="50"/>
        <end position="62"/>
    </location>
</feature>
<feature type="compositionally biased region" description="Basic and acidic residues" evidence="1">
    <location>
        <begin position="482"/>
        <end position="491"/>
    </location>
</feature>
<feature type="compositionally biased region" description="Acidic residues" evidence="1">
    <location>
        <begin position="224"/>
        <end position="233"/>
    </location>
</feature>
<feature type="compositionally biased region" description="Basic and acidic residues" evidence="1">
    <location>
        <begin position="984"/>
        <end position="1020"/>
    </location>
</feature>
<feature type="compositionally biased region" description="Basic residues" evidence="1">
    <location>
        <begin position="2372"/>
        <end position="2396"/>
    </location>
</feature>
<feature type="compositionally biased region" description="Polar residues" evidence="1">
    <location>
        <begin position="1564"/>
        <end position="1574"/>
    </location>
</feature>
<feature type="region of interest" description="Disordered" evidence="1">
    <location>
        <begin position="376"/>
        <end position="784"/>
    </location>
</feature>
<dbReference type="GO" id="GO:0000126">
    <property type="term" value="C:transcription factor TFIIIB complex"/>
    <property type="evidence" value="ECO:0007669"/>
    <property type="project" value="TreeGrafter"/>
</dbReference>
<feature type="compositionally biased region" description="Basic and acidic residues" evidence="1">
    <location>
        <begin position="1401"/>
        <end position="1416"/>
    </location>
</feature>
<feature type="region of interest" description="Disordered" evidence="1">
    <location>
        <begin position="19"/>
        <end position="127"/>
    </location>
</feature>
<evidence type="ECO:0000313" key="4">
    <source>
        <dbReference type="Proteomes" id="UP001046870"/>
    </source>
</evidence>
<feature type="compositionally biased region" description="Polar residues" evidence="1">
    <location>
        <begin position="26"/>
        <end position="36"/>
    </location>
</feature>
<feature type="region of interest" description="Disordered" evidence="1">
    <location>
        <begin position="2477"/>
        <end position="2614"/>
    </location>
</feature>
<sequence>MAKHGTREKRDRAWLASCISRDDTQIQDQCATQPADTTHAAETEGKEPESAAAPEPPGGWSADTARVNDSQDQAPDKVSPNLGEGGQNGGTIGDNPVGAAALQRRKRFSAMPNLTKPRVSGDTEDRKKLVKAYKLKEMMKLERSKERVSSHRSGRRHGKQRRGKHPIYDYSGPLDRSKMTMRDLLYYLPETNPMSTPVMEEQLQTERGNPPSPNKELQEKKQDDEDEFEEDDNVMDEQLLVPKVKVAEDGSLVIDEDSLTVEVLKAKAPAVVEENDPIFERGSTTTYSSFRKLCHTKVWSNRETDMFFLAISMVGTDFSLICQLFPHRTRAEIKNKFKREERANSWRIDKAFGEKRPFDLKFFSTLLELVLAADKKKRNKPKKKASGGAKPRPKQKAKRASAKGANGDQVASDLDVDSDAAAGDSETAEKENEDCSNVVESADEPVTTKRKRKRRKKDEEEKEDKEEKRRRRRRGSPQSKGRQKEEGENGAKKHKMPAAEEADLSQTMDSVEEGMGEPEGKPARKSRGRTQKPAPKLGRARRTKKARESEERPGEMEEEEGVADGDSVPKASDEAAAPKRRRAKRGRIAVPSSDEEDVDGDPLVDPDLLAVQEEMLNKPTRSGRLPKIPKRLKQAEEEESPTESPPPSPPPSTAPSPRGRGKQSGRKPQPNLAAKQKRKPKRVTEDREEEEQEEEAQQEEEQQEAARQEEAQQEEAQQEEEQRHPAGPEEEVQDPTLILLGLSLVEPPPEELEVSTHVPVPPCTARSEDANCSESGVEGAQETRQNLSLQDVIESLPSELLEGLGESEENADEAACALLALSNADPLSLPAATHSPEAVNTLEPPSMALLEEKEAGLKFMLEVVDQSQYSTESSQAVTSEPSATAVSEPVTELVPLSEPLDPAVETPPSREEPDRLEEKATTASTGVSQDKGPGLESPVQSVPQGRRSRFPKPKPNLGRAARASHTPVPQSPAAPTTDAGTLKTAEEEKNDPDKDRETKEEEAPLQDPEKGSDGEKHELSEAVSCQDTATSSDFPVQSAPQGRRSRFPKPKPNLGRGTRSPHVPVPQSPAAPTPDDAANNIAPEDSNTLMAVEKKPPSSNTALRGASVEKNEAVMSPEVMHTEEGTSTDETVIEEARRARSITSSPECSPQPHLQPSLADRSPTVPDLAQNKQEHQSELVSEQTDQSQYSSEPSQAVTSEPPATAVSEPVTELVPLSEPLDPAVESPPSREECDTLEERAPPARTSTNDAGGASSNFSSPACLPQSYAETELRDPAAEGVEFTQATPVSFDTPQNKDTVEDKPNSLSVDTAGSVPGDEATNLCVEGDISSDVTMEATQGVSWGEDLNEEEPTFILTLFEIPHPQIGEYESGAEPLGPVSSQEFSPLMFVDPQSQALPTESEPDRCDKLSSETKETRPGCGTMTNLLLSDALVPVSEGQEEDTKKEGTALPKLSPHTDPPENEGETSFCAVTEDIVQGLADSNEEDHGSQTLVQVAESHDSQSHMEAAKDKMNERAVLSQEERKQPMRTRRSKLQVKPCISKRKPRQSPEDEQGTLTEDPDQPGPAQTSPQTPQHKASDPDVQQDSEETDPVASDLSASGEQCEGIVGRSDLPQEEGGVTSGAEGTEMSIGGAEPPLSHHSATISSEPLSVETEEGGSGCDMVTHLLLSDALVPVSEGQEEDAEQDWTSLQKLSPHTDQVSHTEASESEGDSIFTAKDNLQDVTDTFGEEDFDNQTVLPVAESHDPVLESHDPVTVSHDSVESGTGNMNERATLSQEKGKQPSRSRRSKLQVKPCLSKRKPRKSPKDEQGTLTKDPDQSGPAQTSPQIPQHKASNPDVQQDSVETDCVASDLSASGEQSEGIVGRSDLPQEEGGVTSGAEGTEMSIGGAEPPLSHHSATISSEPLSVETEEGGSGCDLVTHLLLSDALVPVSEGQEEDAEQDWTSLQKLSPHTDQVSHTEASESEGDSIFTAKDNLQDITDTFGEEDFGNQTVLPVAESHDPVLKSHDSVTVSHDSVESGTGNMNERATLSQEKGKQPSRSRRSKLQVKPCISKRKPRQSPKDEQGTLTEDPDQPGPAQTSPQIPQHKASNPDVQQDSMETDVCALGEGSQGIVGHSDLPQEERDMAAGAEGTDKSIEGTEFPLSLHSTMTSCEPLSAETDETGPECDTVTHLLLRDVLVLVSEGQEEDTEQDWTAFPNLSSHTDPPGNEGETPSTAVAKDNVQGHIHSHEEDHGNATLIQVAESRDMMEAVTQDISDGDTLSQEKKKQPVRRCKLQVKPSVSKRKPRRSTKDEQGTEHPDLPGPAQTSPRIPQPAPSESKGETSLTVSTDNAESPAGGPAVCGYDCGSSTLAHDLSEAVTEGMGEQSTLSQGKRKQPIKSRRSKLQVKPCISKRKPGQSTKNEQGILTDNPDQPGPAQTSPQTPQHRAPDPDVQQDSVETDAVASDVSAAGEQSKGIVGCSDLPQEEGVIAAGAEAIENSSGGKEEQLKMESPPLTSQGPLTRCGRKPKGFLSFISNSSDAGPAGHPGADKPLSQKPRMNTSHMGRKRTAKGAPTEVSPDSSTLSSPPSKVRVTASPSGPSPERVCSQPSESPESEFLCATTSEETEEEPTSVAQYFFSDVLVEVEEPD</sequence>
<feature type="region of interest" description="Disordered" evidence="1">
    <location>
        <begin position="2183"/>
        <end position="2462"/>
    </location>
</feature>
<dbReference type="SUPFAM" id="SSF46689">
    <property type="entry name" value="Homeodomain-like"/>
    <property type="match status" value="1"/>
</dbReference>
<keyword evidence="4" id="KW-1185">Reference proteome</keyword>
<dbReference type="SMART" id="SM00717">
    <property type="entry name" value="SANT"/>
    <property type="match status" value="1"/>
</dbReference>
<dbReference type="PANTHER" id="PTHR22929">
    <property type="entry name" value="RNA POLYMERASE III TRANSCRIPTION INITIATION FACTOR B"/>
    <property type="match status" value="1"/>
</dbReference>
<feature type="region of interest" description="Disordered" evidence="1">
    <location>
        <begin position="1482"/>
        <end position="1657"/>
    </location>
</feature>
<feature type="compositionally biased region" description="Polar residues" evidence="1">
    <location>
        <begin position="2397"/>
        <end position="2425"/>
    </location>
</feature>
<feature type="compositionally biased region" description="Basic and acidic residues" evidence="1">
    <location>
        <begin position="2289"/>
        <end position="2300"/>
    </location>
</feature>
<dbReference type="Proteomes" id="UP001046870">
    <property type="component" value="Chromosome 4"/>
</dbReference>
<feature type="compositionally biased region" description="Basic and acidic residues" evidence="1">
    <location>
        <begin position="1228"/>
        <end position="1241"/>
    </location>
</feature>
<feature type="region of interest" description="Disordered" evidence="1">
    <location>
        <begin position="141"/>
        <end position="174"/>
    </location>
</feature>
<feature type="compositionally biased region" description="Low complexity" evidence="1">
    <location>
        <begin position="408"/>
        <end position="425"/>
    </location>
</feature>
<feature type="compositionally biased region" description="Pro residues" evidence="1">
    <location>
        <begin position="643"/>
        <end position="654"/>
    </location>
</feature>
<feature type="compositionally biased region" description="Polar residues" evidence="1">
    <location>
        <begin position="1023"/>
        <end position="1040"/>
    </location>
</feature>
<feature type="compositionally biased region" description="Basic and acidic residues" evidence="1">
    <location>
        <begin position="1741"/>
        <end position="1751"/>
    </location>
</feature>
<feature type="compositionally biased region" description="Polar residues" evidence="1">
    <location>
        <begin position="2076"/>
        <end position="2097"/>
    </location>
</feature>
<dbReference type="GO" id="GO:0070898">
    <property type="term" value="P:RNA polymerase III preinitiation complex assembly"/>
    <property type="evidence" value="ECO:0007669"/>
    <property type="project" value="TreeGrafter"/>
</dbReference>
<dbReference type="EMBL" id="JAFDVH010000004">
    <property type="protein sequence ID" value="KAG7481336.1"/>
    <property type="molecule type" value="Genomic_DNA"/>
</dbReference>
<name>A0A9D3Q7S6_MEGAT</name>
<dbReference type="Pfam" id="PF15963">
    <property type="entry name" value="Myb_DNA-bind_7"/>
    <property type="match status" value="1"/>
</dbReference>
<feature type="compositionally biased region" description="Acidic residues" evidence="1">
    <location>
        <begin position="593"/>
        <end position="604"/>
    </location>
</feature>
<feature type="compositionally biased region" description="Polar residues" evidence="1">
    <location>
        <begin position="867"/>
        <end position="885"/>
    </location>
</feature>
<feature type="region of interest" description="Disordered" evidence="1">
    <location>
        <begin position="1930"/>
        <end position="2137"/>
    </location>
</feature>
<feature type="region of interest" description="Disordered" evidence="1">
    <location>
        <begin position="1282"/>
        <end position="1318"/>
    </location>
</feature>
<feature type="compositionally biased region" description="Acidic residues" evidence="1">
    <location>
        <begin position="686"/>
        <end position="703"/>
    </location>
</feature>
<comment type="caution">
    <text evidence="3">The sequence shown here is derived from an EMBL/GenBank/DDBJ whole genome shotgun (WGS) entry which is preliminary data.</text>
</comment>
<feature type="compositionally biased region" description="Polar residues" evidence="1">
    <location>
        <begin position="2322"/>
        <end position="2332"/>
    </location>
</feature>
<feature type="compositionally biased region" description="Basic and acidic residues" evidence="1">
    <location>
        <begin position="908"/>
        <end position="920"/>
    </location>
</feature>
<dbReference type="Gene3D" id="1.10.10.60">
    <property type="entry name" value="Homeodomain-like"/>
    <property type="match status" value="1"/>
</dbReference>
<feature type="compositionally biased region" description="Basic and acidic residues" evidence="1">
    <location>
        <begin position="1997"/>
        <end position="2007"/>
    </location>
</feature>
<gene>
    <name evidence="3" type="ORF">MATL_G00065520</name>
</gene>
<proteinExistence type="predicted"/>
<dbReference type="PANTHER" id="PTHR22929:SF0">
    <property type="entry name" value="TRANSCRIPTION FACTOR TFIIIB COMPONENT B'' HOMOLOG"/>
    <property type="match status" value="1"/>
</dbReference>
<feature type="compositionally biased region" description="Basic and acidic residues" evidence="1">
    <location>
        <begin position="39"/>
        <end position="49"/>
    </location>
</feature>
<evidence type="ECO:0000259" key="2">
    <source>
        <dbReference type="SMART" id="SM00717"/>
    </source>
</evidence>
<feature type="compositionally biased region" description="Polar residues" evidence="1">
    <location>
        <begin position="1141"/>
        <end position="1154"/>
    </location>
</feature>
<dbReference type="GO" id="GO:0001156">
    <property type="term" value="F:TFIIIC-class transcription factor complex binding"/>
    <property type="evidence" value="ECO:0007669"/>
    <property type="project" value="TreeGrafter"/>
</dbReference>
<feature type="compositionally biased region" description="Basic residues" evidence="1">
    <location>
        <begin position="376"/>
        <end position="401"/>
    </location>
</feature>
<evidence type="ECO:0000256" key="1">
    <source>
        <dbReference type="SAM" id="MobiDB-lite"/>
    </source>
</evidence>
<feature type="region of interest" description="Disordered" evidence="1">
    <location>
        <begin position="1434"/>
        <end position="1464"/>
    </location>
</feature>
<reference evidence="3" key="1">
    <citation type="submission" date="2021-01" db="EMBL/GenBank/DDBJ databases">
        <authorList>
            <person name="Zahm M."/>
            <person name="Roques C."/>
            <person name="Cabau C."/>
            <person name="Klopp C."/>
            <person name="Donnadieu C."/>
            <person name="Jouanno E."/>
            <person name="Lampietro C."/>
            <person name="Louis A."/>
            <person name="Herpin A."/>
            <person name="Echchiki A."/>
            <person name="Berthelot C."/>
            <person name="Parey E."/>
            <person name="Roest-Crollius H."/>
            <person name="Braasch I."/>
            <person name="Postlethwait J."/>
            <person name="Bobe J."/>
            <person name="Montfort J."/>
            <person name="Bouchez O."/>
            <person name="Begum T."/>
            <person name="Mejri S."/>
            <person name="Adams A."/>
            <person name="Chen W.-J."/>
            <person name="Guiguen Y."/>
        </authorList>
    </citation>
    <scope>NUCLEOTIDE SEQUENCE</scope>
    <source>
        <strain evidence="3">YG-15Mar2019-1</strain>
        <tissue evidence="3">Brain</tissue>
    </source>
</reference>
<feature type="compositionally biased region" description="Basic and acidic residues" evidence="1">
    <location>
        <begin position="1496"/>
        <end position="1524"/>
    </location>
</feature>
<dbReference type="InterPro" id="IPR039467">
    <property type="entry name" value="TFIIIB_B''_Myb"/>
</dbReference>
<protein>
    <recommendedName>
        <fullName evidence="2">Myb-like domain-containing protein</fullName>
    </recommendedName>
</protein>
<accession>A0A9D3Q7S6</accession>
<feature type="region of interest" description="Disordered" evidence="1">
    <location>
        <begin position="199"/>
        <end position="233"/>
    </location>
</feature>
<feature type="compositionally biased region" description="Polar residues" evidence="1">
    <location>
        <begin position="1244"/>
        <end position="1259"/>
    </location>
</feature>
<feature type="compositionally biased region" description="Basic residues" evidence="1">
    <location>
        <begin position="2268"/>
        <end position="2288"/>
    </location>
</feature>
<feature type="compositionally biased region" description="Polar residues" evidence="1">
    <location>
        <begin position="1283"/>
        <end position="1296"/>
    </location>
</feature>
<feature type="compositionally biased region" description="Basic residues" evidence="1">
    <location>
        <begin position="1780"/>
        <end position="1802"/>
    </location>
</feature>
<feature type="region of interest" description="Disordered" evidence="1">
    <location>
        <begin position="1394"/>
        <end position="1421"/>
    </location>
</feature>
<dbReference type="CDD" id="cd00167">
    <property type="entry name" value="SANT"/>
    <property type="match status" value="1"/>
</dbReference>
<feature type="region of interest" description="Disordered" evidence="1">
    <location>
        <begin position="867"/>
        <end position="1262"/>
    </location>
</feature>
<feature type="compositionally biased region" description="Polar residues" evidence="1">
    <location>
        <begin position="1819"/>
        <end position="1841"/>
    </location>
</feature>
<feature type="compositionally biased region" description="Basic residues" evidence="1">
    <location>
        <begin position="2036"/>
        <end position="2058"/>
    </location>
</feature>
<dbReference type="InterPro" id="IPR001005">
    <property type="entry name" value="SANT/Myb"/>
</dbReference>
<feature type="compositionally biased region" description="Low complexity" evidence="1">
    <location>
        <begin position="2558"/>
        <end position="2569"/>
    </location>
</feature>
<feature type="compositionally biased region" description="Basic residues" evidence="1">
    <location>
        <begin position="150"/>
        <end position="165"/>
    </location>
</feature>
<evidence type="ECO:0000313" key="3">
    <source>
        <dbReference type="EMBL" id="KAG7481336.1"/>
    </source>
</evidence>
<feature type="compositionally biased region" description="Gly residues" evidence="1">
    <location>
        <begin position="83"/>
        <end position="92"/>
    </location>
</feature>
<feature type="domain" description="Myb-like" evidence="2">
    <location>
        <begin position="295"/>
        <end position="343"/>
    </location>
</feature>
<feature type="compositionally biased region" description="Polar residues" evidence="1">
    <location>
        <begin position="1685"/>
        <end position="1697"/>
    </location>
</feature>
<feature type="compositionally biased region" description="Basic residues" evidence="1">
    <location>
        <begin position="1525"/>
        <end position="1545"/>
    </location>
</feature>
<dbReference type="OrthoDB" id="272624at2759"/>
<feature type="compositionally biased region" description="Polar residues" evidence="1">
    <location>
        <begin position="2019"/>
        <end position="2031"/>
    </location>
</feature>
<feature type="region of interest" description="Disordered" evidence="1">
    <location>
        <begin position="1674"/>
        <end position="1912"/>
    </location>
</feature>